<dbReference type="InterPro" id="IPR019734">
    <property type="entry name" value="TPR_rpt"/>
</dbReference>
<name>I2GGM1_9BACT</name>
<dbReference type="EC" id="2.7.13.3" evidence="2"/>
<dbReference type="InterPro" id="IPR036890">
    <property type="entry name" value="HATPase_C_sf"/>
</dbReference>
<evidence type="ECO:0000256" key="4">
    <source>
        <dbReference type="PROSITE-ProRule" id="PRU00339"/>
    </source>
</evidence>
<comment type="catalytic activity">
    <reaction evidence="1">
        <text>ATP + protein L-histidine = ADP + protein N-phospho-L-histidine.</text>
        <dbReference type="EC" id="2.7.13.3"/>
    </reaction>
</comment>
<evidence type="ECO:0000259" key="7">
    <source>
        <dbReference type="PROSITE" id="PS50109"/>
    </source>
</evidence>
<dbReference type="Gene3D" id="1.25.40.10">
    <property type="entry name" value="Tetratricopeptide repeat domain"/>
    <property type="match status" value="2"/>
</dbReference>
<dbReference type="Proteomes" id="UP000009309">
    <property type="component" value="Unassembled WGS sequence"/>
</dbReference>
<keyword evidence="3" id="KW-0597">Phosphoprotein</keyword>
<dbReference type="InterPro" id="IPR004358">
    <property type="entry name" value="Sig_transdc_His_kin-like_C"/>
</dbReference>
<dbReference type="SUPFAM" id="SSF47384">
    <property type="entry name" value="Homodimeric domain of signal transducing histidine kinase"/>
    <property type="match status" value="1"/>
</dbReference>
<keyword evidence="8" id="KW-0418">Kinase</keyword>
<reference evidence="8 9" key="1">
    <citation type="journal article" date="2012" name="J. Bacteriol.">
        <title>Genome Sequence of the Filamentous Bacterium Fibrisoma limi BUZ 3T.</title>
        <authorList>
            <person name="Filippini M."/>
            <person name="Qi W."/>
            <person name="Jaenicke S."/>
            <person name="Goesmann A."/>
            <person name="Smits T.H."/>
            <person name="Bagheri H.C."/>
        </authorList>
    </citation>
    <scope>NUCLEOTIDE SEQUENCE [LARGE SCALE GENOMIC DNA]</scope>
    <source>
        <strain evidence="9">BUZ 3T</strain>
    </source>
</reference>
<dbReference type="PANTHER" id="PTHR43065">
    <property type="entry name" value="SENSOR HISTIDINE KINASE"/>
    <property type="match status" value="1"/>
</dbReference>
<dbReference type="Pfam" id="PF02518">
    <property type="entry name" value="HATPase_c"/>
    <property type="match status" value="1"/>
</dbReference>
<dbReference type="SMART" id="SM00028">
    <property type="entry name" value="TPR"/>
    <property type="match status" value="5"/>
</dbReference>
<dbReference type="InterPro" id="IPR036097">
    <property type="entry name" value="HisK_dim/P_sf"/>
</dbReference>
<keyword evidence="5" id="KW-0175">Coiled coil</keyword>
<dbReference type="GO" id="GO:0000155">
    <property type="term" value="F:phosphorelay sensor kinase activity"/>
    <property type="evidence" value="ECO:0007669"/>
    <property type="project" value="InterPro"/>
</dbReference>
<dbReference type="CDD" id="cd00082">
    <property type="entry name" value="HisKA"/>
    <property type="match status" value="1"/>
</dbReference>
<dbReference type="STRING" id="1185876.BN8_02108"/>
<evidence type="ECO:0000256" key="2">
    <source>
        <dbReference type="ARBA" id="ARBA00012438"/>
    </source>
</evidence>
<dbReference type="InterPro" id="IPR005467">
    <property type="entry name" value="His_kinase_dom"/>
</dbReference>
<evidence type="ECO:0000256" key="1">
    <source>
        <dbReference type="ARBA" id="ARBA00000085"/>
    </source>
</evidence>
<dbReference type="EMBL" id="CAIT01000006">
    <property type="protein sequence ID" value="CCH53046.1"/>
    <property type="molecule type" value="Genomic_DNA"/>
</dbReference>
<dbReference type="SUPFAM" id="SSF48452">
    <property type="entry name" value="TPR-like"/>
    <property type="match status" value="2"/>
</dbReference>
<dbReference type="SUPFAM" id="SSF55874">
    <property type="entry name" value="ATPase domain of HSP90 chaperone/DNA topoisomerase II/histidine kinase"/>
    <property type="match status" value="1"/>
</dbReference>
<dbReference type="InterPro" id="IPR003594">
    <property type="entry name" value="HATPase_dom"/>
</dbReference>
<evidence type="ECO:0000313" key="9">
    <source>
        <dbReference type="Proteomes" id="UP000009309"/>
    </source>
</evidence>
<proteinExistence type="predicted"/>
<evidence type="ECO:0000256" key="3">
    <source>
        <dbReference type="ARBA" id="ARBA00022553"/>
    </source>
</evidence>
<feature type="domain" description="Histidine kinase" evidence="7">
    <location>
        <begin position="431"/>
        <end position="675"/>
    </location>
</feature>
<feature type="transmembrane region" description="Helical" evidence="6">
    <location>
        <begin position="357"/>
        <end position="375"/>
    </location>
</feature>
<keyword evidence="6" id="KW-0812">Transmembrane</keyword>
<keyword evidence="6" id="KW-1133">Transmembrane helix</keyword>
<evidence type="ECO:0000256" key="5">
    <source>
        <dbReference type="SAM" id="Coils"/>
    </source>
</evidence>
<dbReference type="PRINTS" id="PR00344">
    <property type="entry name" value="BCTRLSENSOR"/>
</dbReference>
<feature type="repeat" description="TPR" evidence="4">
    <location>
        <begin position="169"/>
        <end position="202"/>
    </location>
</feature>
<organism evidence="8 9">
    <name type="scientific">Fibrisoma limi BUZ 3</name>
    <dbReference type="NCBI Taxonomy" id="1185876"/>
    <lineage>
        <taxon>Bacteria</taxon>
        <taxon>Pseudomonadati</taxon>
        <taxon>Bacteroidota</taxon>
        <taxon>Cytophagia</taxon>
        <taxon>Cytophagales</taxon>
        <taxon>Spirosomataceae</taxon>
        <taxon>Fibrisoma</taxon>
    </lineage>
</organism>
<dbReference type="SMART" id="SM00387">
    <property type="entry name" value="HATPase_c"/>
    <property type="match status" value="1"/>
</dbReference>
<dbReference type="PANTHER" id="PTHR43065:SF42">
    <property type="entry name" value="TWO-COMPONENT SENSOR PPRA"/>
    <property type="match status" value="1"/>
</dbReference>
<protein>
    <recommendedName>
        <fullName evidence="2">histidine kinase</fullName>
        <ecNumber evidence="2">2.7.13.3</ecNumber>
    </recommendedName>
</protein>
<dbReference type="Gene3D" id="1.10.287.130">
    <property type="match status" value="1"/>
</dbReference>
<dbReference type="InterPro" id="IPR003661">
    <property type="entry name" value="HisK_dim/P_dom"/>
</dbReference>
<feature type="coiled-coil region" evidence="5">
    <location>
        <begin position="378"/>
        <end position="422"/>
    </location>
</feature>
<dbReference type="SMART" id="SM00388">
    <property type="entry name" value="HisKA"/>
    <property type="match status" value="1"/>
</dbReference>
<dbReference type="AlphaFoldDB" id="I2GGM1"/>
<keyword evidence="9" id="KW-1185">Reference proteome</keyword>
<accession>I2GGM1</accession>
<evidence type="ECO:0000313" key="8">
    <source>
        <dbReference type="EMBL" id="CCH53046.1"/>
    </source>
</evidence>
<feature type="repeat" description="TPR" evidence="4">
    <location>
        <begin position="123"/>
        <end position="156"/>
    </location>
</feature>
<comment type="caution">
    <text evidence="8">The sequence shown here is derived from an EMBL/GenBank/DDBJ whole genome shotgun (WGS) entry which is preliminary data.</text>
</comment>
<dbReference type="Gene3D" id="3.30.565.10">
    <property type="entry name" value="Histidine kinase-like ATPase, C-terminal domain"/>
    <property type="match status" value="1"/>
</dbReference>
<keyword evidence="4" id="KW-0802">TPR repeat</keyword>
<dbReference type="Pfam" id="PF00512">
    <property type="entry name" value="HisKA"/>
    <property type="match status" value="1"/>
</dbReference>
<gene>
    <name evidence="8" type="ORF">BN8_02108</name>
</gene>
<dbReference type="eggNOG" id="COG4191">
    <property type="taxonomic scope" value="Bacteria"/>
</dbReference>
<sequence>MNYIQRIGISLILVTSVVTGYAQSDEVDSLNRKLATQPQDTLRVQMLYRLANLYKYEKPDTAYRLGQQGYQLALRLGDRRGEAKALNIMGGALSDLGDYPKGIRLLQQSLSITRSINDLEGTFKGLNNLAIPYVEQKDYQRALQYFREAMELFEQSSRQNNRFDGLTPSILYGNIGETYLYLNELDSAEHYLQQALPLARQPVGRANLDNLLHVMGQIQAKRGRNAIALDYFRQAIPISRENSNAFVEADARLNMARLFQQQGAVDSSLMYARSSLDLGQRSKYLRGVLRASELLVELTRGRNDAQALRYFQVAVAAKDNLFNQEKVKQMLTLDFEEQQRQQDIEAAKAEYQNRIRIYGLLTLVIGALLAALLLWRVNRRQQRTNALLSRQKKDIEQERSKAEQALAQLQAAQQQLIQKEKMASLGELTAGIAHEIQNPLNFVNNFSEVSSELITELAEGPIRQLPDAEKTYADELVNDLTQSLQKIHQHGQRASAIVKGMLAHSRQRSGEKRPTDLNALVHEYLNLAYRGQQVNDKQFQAELVTRYDPGIGPVELIPQDIGRVLLNIYNNAFYAIRQQQHTDGDTTYQPQLIVRTQAVDGHVEIRVKDNGTGIPDALQPKIFQPFFTTKPTGEGTGLGLSLSYEIVTKAHQGQLHVESKEGEGTEIIIALPAHPPIVS</sequence>
<dbReference type="PROSITE" id="PS50109">
    <property type="entry name" value="HIS_KIN"/>
    <property type="match status" value="1"/>
</dbReference>
<dbReference type="PROSITE" id="PS50005">
    <property type="entry name" value="TPR"/>
    <property type="match status" value="2"/>
</dbReference>
<keyword evidence="8" id="KW-0808">Transferase</keyword>
<dbReference type="Pfam" id="PF13424">
    <property type="entry name" value="TPR_12"/>
    <property type="match status" value="2"/>
</dbReference>
<evidence type="ECO:0000256" key="6">
    <source>
        <dbReference type="SAM" id="Phobius"/>
    </source>
</evidence>
<dbReference type="InterPro" id="IPR011990">
    <property type="entry name" value="TPR-like_helical_dom_sf"/>
</dbReference>
<keyword evidence="6" id="KW-0472">Membrane</keyword>